<name>A0ABP9V7V0_9DEIO</name>
<organism evidence="1 2">
    <name type="scientific">Deinococcus xinjiangensis</name>
    <dbReference type="NCBI Taxonomy" id="457454"/>
    <lineage>
        <taxon>Bacteria</taxon>
        <taxon>Thermotogati</taxon>
        <taxon>Deinococcota</taxon>
        <taxon>Deinococci</taxon>
        <taxon>Deinococcales</taxon>
        <taxon>Deinococcaceae</taxon>
        <taxon>Deinococcus</taxon>
    </lineage>
</organism>
<reference evidence="1 2" key="1">
    <citation type="submission" date="2024-02" db="EMBL/GenBank/DDBJ databases">
        <title>Deinococcus xinjiangensis NBRC 107630.</title>
        <authorList>
            <person name="Ichikawa N."/>
            <person name="Katano-Makiyama Y."/>
            <person name="Hidaka K."/>
        </authorList>
    </citation>
    <scope>NUCLEOTIDE SEQUENCE [LARGE SCALE GENOMIC DNA]</scope>
    <source>
        <strain evidence="1 2">NBRC 107630</strain>
    </source>
</reference>
<accession>A0ABP9V7V0</accession>
<proteinExistence type="predicted"/>
<gene>
    <name evidence="1" type="ORF">Dxin01_01033</name>
</gene>
<keyword evidence="2" id="KW-1185">Reference proteome</keyword>
<dbReference type="Proteomes" id="UP001458946">
    <property type="component" value="Unassembled WGS sequence"/>
</dbReference>
<evidence type="ECO:0000313" key="2">
    <source>
        <dbReference type="Proteomes" id="UP001458946"/>
    </source>
</evidence>
<sequence length="84" mass="9028">MKAASGLSDGCHIWTAGMGQWNVDRGTWKKMEWDVVFYPSPPVGEGSCRRQGDGGGDGENSAAVKMACLPLTTSHFLLRLIAES</sequence>
<protein>
    <submittedName>
        <fullName evidence="1">Uncharacterized protein</fullName>
    </submittedName>
</protein>
<evidence type="ECO:0000313" key="1">
    <source>
        <dbReference type="EMBL" id="GAA5501301.1"/>
    </source>
</evidence>
<comment type="caution">
    <text evidence="1">The sequence shown here is derived from an EMBL/GenBank/DDBJ whole genome shotgun (WGS) entry which is preliminary data.</text>
</comment>
<dbReference type="EMBL" id="BAABRN010000008">
    <property type="protein sequence ID" value="GAA5501301.1"/>
    <property type="molecule type" value="Genomic_DNA"/>
</dbReference>